<feature type="compositionally biased region" description="Polar residues" evidence="2">
    <location>
        <begin position="723"/>
        <end position="735"/>
    </location>
</feature>
<sequence>MTSMTTGPARVIQHGKSISLLSSSSLSMMSRQQRSSTRALSLHRRAFTSIMKDAMNNTSITANNLSPRCPVVFQKLRPHQRNDHGSHFPLKLSFSTSTATIIDADDDHYEDKRNSNKNKDDNPNQERSLFAKVDSIISLGMGNIHPRDLRFKCLQLMEDCCRLQTTAGVHSVETLLRRMLKEMRHINDVDGGDPVQGQLYAGDRPFHTVMFGWARLCSRGKDGGRGRGADRIEELIKLMEAEYEYEAETRKKFAREKVLKTIGIEDEKEDNEEDTRSTEDYEGILQVQVDDDQKRRRERLSCQPSVQTYNILLYSLSETAKHIATTAVHQQRKHRGRKGAGYSSSAPSALQIAKRSESTLETMATLHANAVRPNTQSYTYVLSAYANAQAPTSGNNAERVLNMMKRIHEMEREDYENTYGVPYNYSNLDENKQKIVTPDVVCYSNVIKAYGNSSATGSAEKAEEILLSLIQSAGITNERGGGNMGPDAISFETTIRAWANAASERRNPRGRYEAAVRAEAILNLMNEVADAADAREMALENSKKENTAADGNEHDDDGWGLEIKGGTLQDADLLQEKVDKNTDVINAARTTRLRPTLVTYNAVLNAWAKSDTRESAPRAEALLRRMIDPYTSNTTTLSIEPIIRPDSMSFHIVMNAWARFGRYDPNSAQRAEELLDLMHDMYKSGDYGEEMKPNMYSYTTAINAWARSEEGVKGAGIEENDASMATDTSTDGNNTGEEKIKSRNDDEPTMHKVAHARHLLDLLISRYKGGEKGMKPSAIPYTSVLNAAAHCSSALSYNAASAVDEGKTVENPYDIAFHTYIELIRDSDGFGLKPDHLVFAAMLQVVSKHTDPTSENRRIDVERVFDDACDAGQVSALVVRELQAACPSVDLLQRLLGSEQFAREGMQSVDELPSEWTKNVKNDSRLRRLGNRGAKKNSRRGRHGKGKVDRSDASNKKDIDKEG</sequence>
<dbReference type="InterPro" id="IPR011990">
    <property type="entry name" value="TPR-like_helical_dom_sf"/>
</dbReference>
<dbReference type="PANTHER" id="PTHR47942">
    <property type="entry name" value="TETRATRICOPEPTIDE REPEAT (TPR)-LIKE SUPERFAMILY PROTEIN-RELATED"/>
    <property type="match status" value="1"/>
</dbReference>
<keyword evidence="1" id="KW-0677">Repeat</keyword>
<feature type="region of interest" description="Disordered" evidence="2">
    <location>
        <begin position="328"/>
        <end position="348"/>
    </location>
</feature>
<dbReference type="Gene3D" id="1.25.40.10">
    <property type="entry name" value="Tetratricopeptide repeat domain"/>
    <property type="match status" value="2"/>
</dbReference>
<protein>
    <recommendedName>
        <fullName evidence="4">Pentacotripeptide-repeat region of PRORP domain-containing protein</fullName>
    </recommendedName>
</protein>
<dbReference type="AlphaFoldDB" id="A0A7S4RPG7"/>
<feature type="region of interest" description="Disordered" evidence="2">
    <location>
        <begin position="717"/>
        <end position="749"/>
    </location>
</feature>
<accession>A0A7S4RPG7</accession>
<evidence type="ECO:0000256" key="2">
    <source>
        <dbReference type="SAM" id="MobiDB-lite"/>
    </source>
</evidence>
<feature type="region of interest" description="Disordered" evidence="2">
    <location>
        <begin position="917"/>
        <end position="963"/>
    </location>
</feature>
<evidence type="ECO:0000313" key="3">
    <source>
        <dbReference type="EMBL" id="CAE4621082.1"/>
    </source>
</evidence>
<gene>
    <name evidence="3" type="ORF">DBRI00130_LOCUS22182</name>
</gene>
<dbReference type="PANTHER" id="PTHR47942:SF63">
    <property type="entry name" value="PENTATRICOPEPTIDE REPEAT-CONTAINING PROTEIN"/>
    <property type="match status" value="1"/>
</dbReference>
<organism evidence="3">
    <name type="scientific">Ditylum brightwellii</name>
    <dbReference type="NCBI Taxonomy" id="49249"/>
    <lineage>
        <taxon>Eukaryota</taxon>
        <taxon>Sar</taxon>
        <taxon>Stramenopiles</taxon>
        <taxon>Ochrophyta</taxon>
        <taxon>Bacillariophyta</taxon>
        <taxon>Mediophyceae</taxon>
        <taxon>Lithodesmiophycidae</taxon>
        <taxon>Lithodesmiales</taxon>
        <taxon>Lithodesmiaceae</taxon>
        <taxon>Ditylum</taxon>
    </lineage>
</organism>
<evidence type="ECO:0000256" key="1">
    <source>
        <dbReference type="ARBA" id="ARBA00022737"/>
    </source>
</evidence>
<feature type="compositionally biased region" description="Basic and acidic residues" evidence="2">
    <location>
        <begin position="736"/>
        <end position="749"/>
    </location>
</feature>
<dbReference type="EMBL" id="HBNS01028199">
    <property type="protein sequence ID" value="CAE4621082.1"/>
    <property type="molecule type" value="Transcribed_RNA"/>
</dbReference>
<name>A0A7S4RPG7_9STRA</name>
<feature type="compositionally biased region" description="Basic and acidic residues" evidence="2">
    <location>
        <begin position="946"/>
        <end position="963"/>
    </location>
</feature>
<reference evidence="3" key="1">
    <citation type="submission" date="2021-01" db="EMBL/GenBank/DDBJ databases">
        <authorList>
            <person name="Corre E."/>
            <person name="Pelletier E."/>
            <person name="Niang G."/>
            <person name="Scheremetjew M."/>
            <person name="Finn R."/>
            <person name="Kale V."/>
            <person name="Holt S."/>
            <person name="Cochrane G."/>
            <person name="Meng A."/>
            <person name="Brown T."/>
            <person name="Cohen L."/>
        </authorList>
    </citation>
    <scope>NUCLEOTIDE SEQUENCE</scope>
    <source>
        <strain evidence="3">GSO104</strain>
    </source>
</reference>
<proteinExistence type="predicted"/>
<evidence type="ECO:0008006" key="4">
    <source>
        <dbReference type="Google" id="ProtNLM"/>
    </source>
</evidence>
<feature type="compositionally biased region" description="Basic residues" evidence="2">
    <location>
        <begin position="927"/>
        <end position="945"/>
    </location>
</feature>
<dbReference type="InterPro" id="IPR051222">
    <property type="entry name" value="PPR/CCM1_RNA-binding"/>
</dbReference>